<dbReference type="Proteomes" id="UP001151760">
    <property type="component" value="Unassembled WGS sequence"/>
</dbReference>
<reference evidence="1" key="2">
    <citation type="submission" date="2022-01" db="EMBL/GenBank/DDBJ databases">
        <authorList>
            <person name="Yamashiro T."/>
            <person name="Shiraishi A."/>
            <person name="Satake H."/>
            <person name="Nakayama K."/>
        </authorList>
    </citation>
    <scope>NUCLEOTIDE SEQUENCE</scope>
</reference>
<dbReference type="EMBL" id="BQNB010017970">
    <property type="protein sequence ID" value="GJT69239.1"/>
    <property type="molecule type" value="Genomic_DNA"/>
</dbReference>
<sequence length="145" mass="16555">MTHSNPRRNMIPQAVLMRSGIKAINTAKPKDAYNVVKRNLFHGVKASACWIWRPKQKEILDNVSKHNSASMILKRLDYIDAQGRFKSVIAWVPKRRCGGSFQTREEKYIKLITLSYYCWFKITAVGEKVNAAESLLVVSTEVNAN</sequence>
<reference evidence="1" key="1">
    <citation type="journal article" date="2022" name="Int. J. Mol. Sci.">
        <title>Draft Genome of Tanacetum Coccineum: Genomic Comparison of Closely Related Tanacetum-Family Plants.</title>
        <authorList>
            <person name="Yamashiro T."/>
            <person name="Shiraishi A."/>
            <person name="Nakayama K."/>
            <person name="Satake H."/>
        </authorList>
    </citation>
    <scope>NUCLEOTIDE SEQUENCE</scope>
</reference>
<proteinExistence type="predicted"/>
<accession>A0ABQ5G1B0</accession>
<evidence type="ECO:0000313" key="2">
    <source>
        <dbReference type="Proteomes" id="UP001151760"/>
    </source>
</evidence>
<protein>
    <submittedName>
        <fullName evidence="1">Uncharacterized protein</fullName>
    </submittedName>
</protein>
<name>A0ABQ5G1B0_9ASTR</name>
<organism evidence="1 2">
    <name type="scientific">Tanacetum coccineum</name>
    <dbReference type="NCBI Taxonomy" id="301880"/>
    <lineage>
        <taxon>Eukaryota</taxon>
        <taxon>Viridiplantae</taxon>
        <taxon>Streptophyta</taxon>
        <taxon>Embryophyta</taxon>
        <taxon>Tracheophyta</taxon>
        <taxon>Spermatophyta</taxon>
        <taxon>Magnoliopsida</taxon>
        <taxon>eudicotyledons</taxon>
        <taxon>Gunneridae</taxon>
        <taxon>Pentapetalae</taxon>
        <taxon>asterids</taxon>
        <taxon>campanulids</taxon>
        <taxon>Asterales</taxon>
        <taxon>Asteraceae</taxon>
        <taxon>Asteroideae</taxon>
        <taxon>Anthemideae</taxon>
        <taxon>Anthemidinae</taxon>
        <taxon>Tanacetum</taxon>
    </lineage>
</organism>
<gene>
    <name evidence="1" type="ORF">Tco_1028525</name>
</gene>
<keyword evidence="2" id="KW-1185">Reference proteome</keyword>
<evidence type="ECO:0000313" key="1">
    <source>
        <dbReference type="EMBL" id="GJT69239.1"/>
    </source>
</evidence>
<comment type="caution">
    <text evidence="1">The sequence shown here is derived from an EMBL/GenBank/DDBJ whole genome shotgun (WGS) entry which is preliminary data.</text>
</comment>